<feature type="region of interest" description="Disordered" evidence="1">
    <location>
        <begin position="1"/>
        <end position="32"/>
    </location>
</feature>
<dbReference type="Proteomes" id="UP001634393">
    <property type="component" value="Unassembled WGS sequence"/>
</dbReference>
<name>A0ABD3TQS2_9LAMI</name>
<dbReference type="InterPro" id="IPR024752">
    <property type="entry name" value="Myb/SANT-like_dom"/>
</dbReference>
<feature type="domain" description="Myb/SANT-like" evidence="2">
    <location>
        <begin position="66"/>
        <end position="160"/>
    </location>
</feature>
<reference evidence="3 4" key="1">
    <citation type="submission" date="2024-12" db="EMBL/GenBank/DDBJ databases">
        <title>The unique morphological basis and parallel evolutionary history of personate flowers in Penstemon.</title>
        <authorList>
            <person name="Depatie T.H."/>
            <person name="Wessinger C.A."/>
        </authorList>
    </citation>
    <scope>NUCLEOTIDE SEQUENCE [LARGE SCALE GENOMIC DNA]</scope>
    <source>
        <strain evidence="3">WTNN_2</strain>
        <tissue evidence="3">Leaf</tissue>
    </source>
</reference>
<dbReference type="PANTHER" id="PTHR31704:SF37">
    <property type="entry name" value="HEAT SHOCK PROTEIN"/>
    <property type="match status" value="1"/>
</dbReference>
<dbReference type="PANTHER" id="PTHR31704">
    <property type="entry name" value="MYB/SANT-LIKE DNA-BINDING DOMAIN PROTEIN-RELATED"/>
    <property type="match status" value="1"/>
</dbReference>
<proteinExistence type="predicted"/>
<feature type="compositionally biased region" description="Low complexity" evidence="1">
    <location>
        <begin position="10"/>
        <end position="27"/>
    </location>
</feature>
<comment type="caution">
    <text evidence="3">The sequence shown here is derived from an EMBL/GenBank/DDBJ whole genome shotgun (WGS) entry which is preliminary data.</text>
</comment>
<dbReference type="AlphaFoldDB" id="A0ABD3TQS2"/>
<dbReference type="EMBL" id="JBJXBP010000003">
    <property type="protein sequence ID" value="KAL3839127.1"/>
    <property type="molecule type" value="Genomic_DNA"/>
</dbReference>
<keyword evidence="4" id="KW-1185">Reference proteome</keyword>
<evidence type="ECO:0000313" key="4">
    <source>
        <dbReference type="Proteomes" id="UP001634393"/>
    </source>
</evidence>
<organism evidence="3 4">
    <name type="scientific">Penstemon smallii</name>
    <dbReference type="NCBI Taxonomy" id="265156"/>
    <lineage>
        <taxon>Eukaryota</taxon>
        <taxon>Viridiplantae</taxon>
        <taxon>Streptophyta</taxon>
        <taxon>Embryophyta</taxon>
        <taxon>Tracheophyta</taxon>
        <taxon>Spermatophyta</taxon>
        <taxon>Magnoliopsida</taxon>
        <taxon>eudicotyledons</taxon>
        <taxon>Gunneridae</taxon>
        <taxon>Pentapetalae</taxon>
        <taxon>asterids</taxon>
        <taxon>lamiids</taxon>
        <taxon>Lamiales</taxon>
        <taxon>Plantaginaceae</taxon>
        <taxon>Cheloneae</taxon>
        <taxon>Penstemon</taxon>
    </lineage>
</organism>
<evidence type="ECO:0000259" key="2">
    <source>
        <dbReference type="Pfam" id="PF12776"/>
    </source>
</evidence>
<evidence type="ECO:0000256" key="1">
    <source>
        <dbReference type="SAM" id="MobiDB-lite"/>
    </source>
</evidence>
<gene>
    <name evidence="3" type="ORF">ACJIZ3_023718</name>
</gene>
<evidence type="ECO:0000313" key="3">
    <source>
        <dbReference type="EMBL" id="KAL3839127.1"/>
    </source>
</evidence>
<dbReference type="Pfam" id="PF12776">
    <property type="entry name" value="Myb_DNA-bind_3"/>
    <property type="match status" value="2"/>
</dbReference>
<protein>
    <recommendedName>
        <fullName evidence="2">Myb/SANT-like domain-containing protein</fullName>
    </recommendedName>
</protein>
<accession>A0ABD3TQS2</accession>
<sequence length="324" mass="37660">MDPYINSFMSSHPQSQSYSQTQSQSHSMPEINNPMPNLILNFNFNSNPNPTRIQRGRNSDHFLKASWDSRSSEMFIKLCVDEVNLGNRPGSHFNKTGWDNLVKKFAAASSRNYTKAQLKNKWDNLKKEWSQWKTLLRDETGLGWDHDKGTVLATDEWWARKLQVSPQSYSQTQSQSHSMPEINNPMPNPIINFNSNPNPTRIQRGRNSDHFLKASWDSRSSEMFIKLCVDEVNLGNRPGSHFNKTGWDNLVKKFATASSRNYTKAQLKNKWDNLKKEWSQWKTLLRGETGLGWDHDKGTVLATDEWWARKLQVSPLYFLCRYII</sequence>
<feature type="domain" description="Myb/SANT-like" evidence="2">
    <location>
        <begin position="215"/>
        <end position="309"/>
    </location>
</feature>